<dbReference type="InterPro" id="IPR005495">
    <property type="entry name" value="LptG/LptF_permease"/>
</dbReference>
<feature type="transmembrane region" description="Helical" evidence="6">
    <location>
        <begin position="311"/>
        <end position="332"/>
    </location>
</feature>
<dbReference type="PANTHER" id="PTHR33529:SF2">
    <property type="entry name" value="LIPOPOLYSACCHARIDE EXPORT SYSTEM PERMEASE PROTEIN LPTG"/>
    <property type="match status" value="1"/>
</dbReference>
<accession>A0A381W0G3</accession>
<keyword evidence="2" id="KW-1003">Cell membrane</keyword>
<organism evidence="7">
    <name type="scientific">marine metagenome</name>
    <dbReference type="NCBI Taxonomy" id="408172"/>
    <lineage>
        <taxon>unclassified sequences</taxon>
        <taxon>metagenomes</taxon>
        <taxon>ecological metagenomes</taxon>
    </lineage>
</organism>
<dbReference type="PANTHER" id="PTHR33529">
    <property type="entry name" value="SLR0882 PROTEIN-RELATED"/>
    <property type="match status" value="1"/>
</dbReference>
<evidence type="ECO:0000256" key="5">
    <source>
        <dbReference type="ARBA" id="ARBA00023136"/>
    </source>
</evidence>
<gene>
    <name evidence="7" type="ORF">METZ01_LOCUS98332</name>
</gene>
<proteinExistence type="predicted"/>
<dbReference type="AlphaFoldDB" id="A0A381W0G3"/>
<feature type="transmembrane region" description="Helical" evidence="6">
    <location>
        <begin position="99"/>
        <end position="121"/>
    </location>
</feature>
<dbReference type="GO" id="GO:0015920">
    <property type="term" value="P:lipopolysaccharide transport"/>
    <property type="evidence" value="ECO:0007669"/>
    <property type="project" value="TreeGrafter"/>
</dbReference>
<feature type="transmembrane region" description="Helical" evidence="6">
    <location>
        <begin position="288"/>
        <end position="305"/>
    </location>
</feature>
<comment type="subcellular location">
    <subcellularLocation>
        <location evidence="1">Cell membrane</location>
        <topology evidence="1">Multi-pass membrane protein</topology>
    </subcellularLocation>
</comment>
<evidence type="ECO:0000256" key="3">
    <source>
        <dbReference type="ARBA" id="ARBA00022692"/>
    </source>
</evidence>
<evidence type="ECO:0000313" key="7">
    <source>
        <dbReference type="EMBL" id="SVA45478.1"/>
    </source>
</evidence>
<feature type="transmembrane region" description="Helical" evidence="6">
    <location>
        <begin position="50"/>
        <end position="78"/>
    </location>
</feature>
<protein>
    <recommendedName>
        <fullName evidence="8">LptF/LptG family permease</fullName>
    </recommendedName>
</protein>
<evidence type="ECO:0000256" key="6">
    <source>
        <dbReference type="SAM" id="Phobius"/>
    </source>
</evidence>
<feature type="transmembrane region" description="Helical" evidence="6">
    <location>
        <begin position="7"/>
        <end position="30"/>
    </location>
</feature>
<evidence type="ECO:0000256" key="2">
    <source>
        <dbReference type="ARBA" id="ARBA00022475"/>
    </source>
</evidence>
<evidence type="ECO:0000256" key="1">
    <source>
        <dbReference type="ARBA" id="ARBA00004651"/>
    </source>
</evidence>
<name>A0A381W0G3_9ZZZZ</name>
<dbReference type="Pfam" id="PF03739">
    <property type="entry name" value="LptF_LptG"/>
    <property type="match status" value="1"/>
</dbReference>
<keyword evidence="5 6" id="KW-0472">Membrane</keyword>
<dbReference type="EMBL" id="UINC01010203">
    <property type="protein sequence ID" value="SVA45478.1"/>
    <property type="molecule type" value="Genomic_DNA"/>
</dbReference>
<evidence type="ECO:0000256" key="4">
    <source>
        <dbReference type="ARBA" id="ARBA00022989"/>
    </source>
</evidence>
<dbReference type="GO" id="GO:0043190">
    <property type="term" value="C:ATP-binding cassette (ABC) transporter complex"/>
    <property type="evidence" value="ECO:0007669"/>
    <property type="project" value="TreeGrafter"/>
</dbReference>
<sequence length="338" mass="40651">MKKINLYVFIQIIKSCTLVFFIFVSIAWLLQISRLFSYLNNLQIDFVNVLFLSFFLIPNLINVTLPFIIIFGLIIAFIKFDKDKEIIAIFSLGLSIKEILKPFFLISIITIFLYLFLNLFFSPYIYDKYKQKEFDLRNSINLDNINISNFIQLDENLILDFSKKEDVFEDVFIRFIGENENIVFAKKARIIKEPKKFIFNLSEGFKLSFMNNKIEKLEFENYKLNFPLKNENNYNNYDKNTLTLFNLIKYKDYNSMIERMFDTLILLTVIIFFYFNNIKDNKFSINHIFIYLFLSILIIIFQNIIKNLDFSLQFSFLLNKINFSIIYLFMLINKFKFK</sequence>
<evidence type="ECO:0008006" key="8">
    <source>
        <dbReference type="Google" id="ProtNLM"/>
    </source>
</evidence>
<keyword evidence="4 6" id="KW-1133">Transmembrane helix</keyword>
<keyword evidence="3 6" id="KW-0812">Transmembrane</keyword>
<reference evidence="7" key="1">
    <citation type="submission" date="2018-05" db="EMBL/GenBank/DDBJ databases">
        <authorList>
            <person name="Lanie J.A."/>
            <person name="Ng W.-L."/>
            <person name="Kazmierczak K.M."/>
            <person name="Andrzejewski T.M."/>
            <person name="Davidsen T.M."/>
            <person name="Wayne K.J."/>
            <person name="Tettelin H."/>
            <person name="Glass J.I."/>
            <person name="Rusch D."/>
            <person name="Podicherti R."/>
            <person name="Tsui H.-C.T."/>
            <person name="Winkler M.E."/>
        </authorList>
    </citation>
    <scope>NUCLEOTIDE SEQUENCE</scope>
</reference>
<feature type="transmembrane region" description="Helical" evidence="6">
    <location>
        <begin position="260"/>
        <end position="276"/>
    </location>
</feature>